<reference evidence="2 4" key="1">
    <citation type="submission" date="2008-03" db="EMBL/GenBank/DDBJ databases">
        <title>Annotation of Ixodes scapularis.</title>
        <authorList>
            <consortium name="Ixodes scapularis Genome Project Consortium"/>
            <person name="Caler E."/>
            <person name="Hannick L.I."/>
            <person name="Bidwell S."/>
            <person name="Joardar V."/>
            <person name="Thiagarajan M."/>
            <person name="Amedeo P."/>
            <person name="Galinsky K.J."/>
            <person name="Schobel S."/>
            <person name="Inman J."/>
            <person name="Hostetler J."/>
            <person name="Miller J."/>
            <person name="Hammond M."/>
            <person name="Megy K."/>
            <person name="Lawson D."/>
            <person name="Kodira C."/>
            <person name="Sutton G."/>
            <person name="Meyer J."/>
            <person name="Hill C.A."/>
            <person name="Birren B."/>
            <person name="Nene V."/>
            <person name="Collins F."/>
            <person name="Alarcon-Chaidez F."/>
            <person name="Wikel S."/>
            <person name="Strausberg R."/>
        </authorList>
    </citation>
    <scope>NUCLEOTIDE SEQUENCE [LARGE SCALE GENOMIC DNA]</scope>
    <source>
        <strain evidence="4">Wikel</strain>
        <strain evidence="2">Wikel colony</strain>
    </source>
</reference>
<evidence type="ECO:0000313" key="4">
    <source>
        <dbReference type="Proteomes" id="UP000001555"/>
    </source>
</evidence>
<dbReference type="EMBL" id="DS922315">
    <property type="protein sequence ID" value="EEC17350.1"/>
    <property type="molecule type" value="Genomic_DNA"/>
</dbReference>
<sequence length="69" mass="7406">MAAAATVAPEGQQLLIPERASLLDFLQDPLSLPVGVRLRDLERKNTGFKSTHRGTTNRSSANVSEGTSQ</sequence>
<name>B7QES8_IXOSC</name>
<dbReference type="PaxDb" id="6945-B7QES8"/>
<keyword evidence="4" id="KW-1185">Reference proteome</keyword>
<evidence type="ECO:0000313" key="3">
    <source>
        <dbReference type="EnsemblMetazoa" id="ISCW022803-PA"/>
    </source>
</evidence>
<reference evidence="3" key="2">
    <citation type="submission" date="2020-05" db="UniProtKB">
        <authorList>
            <consortium name="EnsemblMetazoa"/>
        </authorList>
    </citation>
    <scope>IDENTIFICATION</scope>
    <source>
        <strain evidence="3">wikel</strain>
    </source>
</reference>
<accession>B7QES8</accession>
<gene>
    <name evidence="2" type="ORF">IscW_ISCW022803</name>
</gene>
<dbReference type="VEuPathDB" id="VectorBase:ISCW022803"/>
<dbReference type="EMBL" id="ABJB010578810">
    <property type="status" value="NOT_ANNOTATED_CDS"/>
    <property type="molecule type" value="Genomic_DNA"/>
</dbReference>
<dbReference type="VEuPathDB" id="VectorBase:ISCI022803"/>
<feature type="compositionally biased region" description="Polar residues" evidence="1">
    <location>
        <begin position="47"/>
        <end position="69"/>
    </location>
</feature>
<proteinExistence type="predicted"/>
<feature type="region of interest" description="Disordered" evidence="1">
    <location>
        <begin position="43"/>
        <end position="69"/>
    </location>
</feature>
<dbReference type="InParanoid" id="B7QES8"/>
<protein>
    <submittedName>
        <fullName evidence="2 3">Uncharacterized protein</fullName>
    </submittedName>
</protein>
<evidence type="ECO:0000256" key="1">
    <source>
        <dbReference type="SAM" id="MobiDB-lite"/>
    </source>
</evidence>
<dbReference type="HOGENOM" id="CLU_2778694_0_0_1"/>
<dbReference type="AlphaFoldDB" id="B7QES8"/>
<organism>
    <name type="scientific">Ixodes scapularis</name>
    <name type="common">Black-legged tick</name>
    <name type="synonym">Deer tick</name>
    <dbReference type="NCBI Taxonomy" id="6945"/>
    <lineage>
        <taxon>Eukaryota</taxon>
        <taxon>Metazoa</taxon>
        <taxon>Ecdysozoa</taxon>
        <taxon>Arthropoda</taxon>
        <taxon>Chelicerata</taxon>
        <taxon>Arachnida</taxon>
        <taxon>Acari</taxon>
        <taxon>Parasitiformes</taxon>
        <taxon>Ixodida</taxon>
        <taxon>Ixodoidea</taxon>
        <taxon>Ixodidae</taxon>
        <taxon>Ixodinae</taxon>
        <taxon>Ixodes</taxon>
    </lineage>
</organism>
<evidence type="ECO:0000313" key="2">
    <source>
        <dbReference type="EMBL" id="EEC17350.1"/>
    </source>
</evidence>
<dbReference type="Proteomes" id="UP000001555">
    <property type="component" value="Unassembled WGS sequence"/>
</dbReference>
<dbReference type="EnsemblMetazoa" id="ISCW022803-RA">
    <property type="protein sequence ID" value="ISCW022803-PA"/>
    <property type="gene ID" value="ISCW022803"/>
</dbReference>